<dbReference type="EMBL" id="CDMZ01005332">
    <property type="protein sequence ID" value="CEM52676.1"/>
    <property type="molecule type" value="Genomic_DNA"/>
</dbReference>
<feature type="compositionally biased region" description="Gly residues" evidence="1">
    <location>
        <begin position="1124"/>
        <end position="1138"/>
    </location>
</feature>
<feature type="compositionally biased region" description="Polar residues" evidence="1">
    <location>
        <begin position="937"/>
        <end position="948"/>
    </location>
</feature>
<feature type="compositionally biased region" description="Low complexity" evidence="1">
    <location>
        <begin position="925"/>
        <end position="935"/>
    </location>
</feature>
<feature type="compositionally biased region" description="Low complexity" evidence="1">
    <location>
        <begin position="716"/>
        <end position="751"/>
    </location>
</feature>
<feature type="compositionally biased region" description="Pro residues" evidence="1">
    <location>
        <begin position="1168"/>
        <end position="1187"/>
    </location>
</feature>
<feature type="compositionally biased region" description="Low complexity" evidence="1">
    <location>
        <begin position="532"/>
        <end position="542"/>
    </location>
</feature>
<feature type="region of interest" description="Disordered" evidence="1">
    <location>
        <begin position="1072"/>
        <end position="1187"/>
    </location>
</feature>
<feature type="region of interest" description="Disordered" evidence="1">
    <location>
        <begin position="629"/>
        <end position="866"/>
    </location>
</feature>
<feature type="compositionally biased region" description="Polar residues" evidence="1">
    <location>
        <begin position="16"/>
        <end position="38"/>
    </location>
</feature>
<sequence>MSGGVAAVEVDELHGSYSSPLSQAPASFHCSTSAPSQQKEAEAHVHWQTKSRCLSEFTHCPPESTSSSAAFTSSPRSPPVRSHQPGGEQSAASLFFSSFLSDDDNFDEQDMQASSSANTPAGPHEGSRPSTKVKVKKDDPVVRSRGLHRKPMYRPALQALYKEKYSFLASVPYRTQGTAASGGSEEHMIPLRFGTVLLDPATDDCSILSASRGFCEMSGFSPYEILDAQHGFLELMEAEDKTDVDAQLAFYDYVDRVRDSVPSFPDTNSSGAPPEPSDSSDPYARAFSASASASAAGVFISTEAEGLALKLRHKKRGGELFDHLIHVTPLYIPVLVRKRTRRPSGSSSWHQSRERDGYGGSTWTASSEASPSGTTQPPCGATAGASPNNAVPPGGVEFVTDHQAMATEGEKEKGDSSSSSSSSSVERCGREGGDESSTVAASSACSFSLLTNSRGVSSDTGIGESKGSYGGEKGSAVSSSSSASAGGSIPPTTLQMPRASLDARLAWEQLEWGAPKESEAPLVFRASASSASSSSSVDSSSARPGGGTGTGLRKPSSSSVGVGGGDRGEVEDRWITGVRCFLVALCADVTSMRVTLGEELQKAVETLIISGEPQSQLCVPFTVSSGGEAQKAKLSRGGSKDQLQQQGSRQDAGGSAGSEAGEDGGDSREDPPATPCTEDDCGGDPMFGQLGSSAASQQVSARPLLPQPPVASSADRPSAGTVGSSSSSSSSSSVAPTVRAVAASTSGVTASDRSPVNQNLSTAWHYQHQQMQQQQQQQQMQQGDPIATQQQVEWMPLDSLTVPNQPPPQSQPPKAPQGMAVAPVEIQGGTHPHPHQANQVPNHSLCRNGNEAGLPVSSAGGVGGREASPGSIRYFSNAPLGCAPVLDNCQTDSSSAGSAYGVYSSPPLAAPPPQLPPDLQPPVAPSSSSSVSPSPSLYPNNQQTNPTFQTAGALSPLLLQAQLRQLQVPCVTRDASGNRGVQLISLGSLNPDQQRDVLSALLLATPNSPNPAATSAGDVHPPPQTVPLVQQQTHTNAPFAASSFSGAQPAGNGGPAGGYFCGSVPGPCGAPSWVPQGGGPGGQPPGLLGGSGLLPSSFPPHAPTAAPSSSTAPPPPPPTTAYAGVGGLRGPMGGGNDGGAPLIEFPPASAAVAAAAGGGGGRGEVPLAHPPPPPPPLHHQSGIPPPS</sequence>
<feature type="region of interest" description="Disordered" evidence="1">
    <location>
        <begin position="532"/>
        <end position="567"/>
    </location>
</feature>
<dbReference type="AlphaFoldDB" id="A0A0G4I6Q9"/>
<feature type="compositionally biased region" description="Polar residues" evidence="1">
    <location>
        <begin position="690"/>
        <end position="700"/>
    </location>
</feature>
<feature type="compositionally biased region" description="Polar residues" evidence="1">
    <location>
        <begin position="752"/>
        <end position="764"/>
    </location>
</feature>
<feature type="compositionally biased region" description="Polar residues" evidence="1">
    <location>
        <begin position="361"/>
        <end position="377"/>
    </location>
</feature>
<feature type="compositionally biased region" description="Low complexity" evidence="1">
    <location>
        <begin position="474"/>
        <end position="488"/>
    </location>
</feature>
<feature type="region of interest" description="Disordered" evidence="1">
    <location>
        <begin position="1006"/>
        <end position="1026"/>
    </location>
</feature>
<protein>
    <recommendedName>
        <fullName evidence="3">PAS domain-containing protein</fullName>
    </recommendedName>
</protein>
<feature type="compositionally biased region" description="Low complexity" evidence="1">
    <location>
        <begin position="64"/>
        <end position="75"/>
    </location>
</feature>
<feature type="region of interest" description="Disordered" evidence="1">
    <location>
        <begin position="16"/>
        <end position="44"/>
    </location>
</feature>
<evidence type="ECO:0008006" key="3">
    <source>
        <dbReference type="Google" id="ProtNLM"/>
    </source>
</evidence>
<dbReference type="VEuPathDB" id="CryptoDB:Cvel_1898"/>
<name>A0A0G4I6Q9_9ALVE</name>
<accession>A0A0G4I6Q9</accession>
<organism evidence="2">
    <name type="scientific">Chromera velia CCMP2878</name>
    <dbReference type="NCBI Taxonomy" id="1169474"/>
    <lineage>
        <taxon>Eukaryota</taxon>
        <taxon>Sar</taxon>
        <taxon>Alveolata</taxon>
        <taxon>Colpodellida</taxon>
        <taxon>Chromeraceae</taxon>
        <taxon>Chromera</taxon>
    </lineage>
</organism>
<feature type="compositionally biased region" description="Polar residues" evidence="1">
    <location>
        <begin position="836"/>
        <end position="847"/>
    </location>
</feature>
<dbReference type="Gene3D" id="3.30.450.20">
    <property type="entry name" value="PAS domain"/>
    <property type="match status" value="1"/>
</dbReference>
<feature type="region of interest" description="Disordered" evidence="1">
    <location>
        <begin position="106"/>
        <end position="138"/>
    </location>
</feature>
<evidence type="ECO:0000313" key="2">
    <source>
        <dbReference type="EMBL" id="CEM52676.1"/>
    </source>
</evidence>
<feature type="region of interest" description="Disordered" evidence="1">
    <location>
        <begin position="64"/>
        <end position="88"/>
    </location>
</feature>
<feature type="compositionally biased region" description="Polar residues" evidence="1">
    <location>
        <begin position="435"/>
        <end position="460"/>
    </location>
</feature>
<proteinExistence type="predicted"/>
<feature type="compositionally biased region" description="Pro residues" evidence="1">
    <location>
        <begin position="804"/>
        <end position="815"/>
    </location>
</feature>
<feature type="compositionally biased region" description="Low complexity" evidence="1">
    <location>
        <begin position="767"/>
        <end position="782"/>
    </location>
</feature>
<evidence type="ECO:0000256" key="1">
    <source>
        <dbReference type="SAM" id="MobiDB-lite"/>
    </source>
</evidence>
<feature type="compositionally biased region" description="Pro residues" evidence="1">
    <location>
        <begin position="908"/>
        <end position="924"/>
    </location>
</feature>
<feature type="region of interest" description="Disordered" evidence="1">
    <location>
        <begin position="905"/>
        <end position="948"/>
    </location>
</feature>
<feature type="region of interest" description="Disordered" evidence="1">
    <location>
        <begin position="341"/>
        <end position="497"/>
    </location>
</feature>
<gene>
    <name evidence="2" type="ORF">Cvel_1898</name>
</gene>
<feature type="region of interest" description="Disordered" evidence="1">
    <location>
        <begin position="262"/>
        <end position="284"/>
    </location>
</feature>
<reference evidence="2" key="1">
    <citation type="submission" date="2014-11" db="EMBL/GenBank/DDBJ databases">
        <authorList>
            <person name="Otto D Thomas"/>
            <person name="Naeem Raeece"/>
        </authorList>
    </citation>
    <scope>NUCLEOTIDE SEQUENCE</scope>
</reference>